<evidence type="ECO:0000313" key="2">
    <source>
        <dbReference type="Proteomes" id="UP001372338"/>
    </source>
</evidence>
<sequence length="179" mass="19580">MLSAFWVSPRNFYFSRLCHILVTSLSYFGHSQPFSIQSSLSNPISPCDCMPPPPPPPSSLTARSSSSFILPSFPVSNLSSVHLPVSNPKLEPLSIVPSISIVTHHSQLNLPFSLGNFPYSPISLFHFFNLLSFFSSHKTIDSVLAQGEKLDSLVEKSSDLSAASQRWKDGSLVVIEVSS</sequence>
<name>A0AAN9IJD9_CROPI</name>
<comment type="caution">
    <text evidence="1">The sequence shown here is derived from an EMBL/GenBank/DDBJ whole genome shotgun (WGS) entry which is preliminary data.</text>
</comment>
<reference evidence="1 2" key="1">
    <citation type="submission" date="2024-01" db="EMBL/GenBank/DDBJ databases">
        <title>The genomes of 5 underutilized Papilionoideae crops provide insights into root nodulation and disease resistanc.</title>
        <authorList>
            <person name="Yuan L."/>
        </authorList>
    </citation>
    <scope>NUCLEOTIDE SEQUENCE [LARGE SCALE GENOMIC DNA]</scope>
    <source>
        <strain evidence="1">ZHUSHIDOU_FW_LH</strain>
        <tissue evidence="1">Leaf</tissue>
    </source>
</reference>
<dbReference type="AlphaFoldDB" id="A0AAN9IJD9"/>
<dbReference type="Gene3D" id="1.20.5.110">
    <property type="match status" value="1"/>
</dbReference>
<protein>
    <submittedName>
        <fullName evidence="1">Uncharacterized protein</fullName>
    </submittedName>
</protein>
<keyword evidence="2" id="KW-1185">Reference proteome</keyword>
<evidence type="ECO:0000313" key="1">
    <source>
        <dbReference type="EMBL" id="KAK7274736.1"/>
    </source>
</evidence>
<proteinExistence type="predicted"/>
<gene>
    <name evidence="1" type="ORF">RIF29_15833</name>
</gene>
<accession>A0AAN9IJD9</accession>
<dbReference type="Proteomes" id="UP001372338">
    <property type="component" value="Unassembled WGS sequence"/>
</dbReference>
<dbReference type="SUPFAM" id="SSF58038">
    <property type="entry name" value="SNARE fusion complex"/>
    <property type="match status" value="1"/>
</dbReference>
<dbReference type="EMBL" id="JAYWIO010000003">
    <property type="protein sequence ID" value="KAK7274736.1"/>
    <property type="molecule type" value="Genomic_DNA"/>
</dbReference>
<organism evidence="1 2">
    <name type="scientific">Crotalaria pallida</name>
    <name type="common">Smooth rattlebox</name>
    <name type="synonym">Crotalaria striata</name>
    <dbReference type="NCBI Taxonomy" id="3830"/>
    <lineage>
        <taxon>Eukaryota</taxon>
        <taxon>Viridiplantae</taxon>
        <taxon>Streptophyta</taxon>
        <taxon>Embryophyta</taxon>
        <taxon>Tracheophyta</taxon>
        <taxon>Spermatophyta</taxon>
        <taxon>Magnoliopsida</taxon>
        <taxon>eudicotyledons</taxon>
        <taxon>Gunneridae</taxon>
        <taxon>Pentapetalae</taxon>
        <taxon>rosids</taxon>
        <taxon>fabids</taxon>
        <taxon>Fabales</taxon>
        <taxon>Fabaceae</taxon>
        <taxon>Papilionoideae</taxon>
        <taxon>50 kb inversion clade</taxon>
        <taxon>genistoids sensu lato</taxon>
        <taxon>core genistoids</taxon>
        <taxon>Crotalarieae</taxon>
        <taxon>Crotalaria</taxon>
    </lineage>
</organism>